<feature type="compositionally biased region" description="Basic and acidic residues" evidence="1">
    <location>
        <begin position="91"/>
        <end position="105"/>
    </location>
</feature>
<dbReference type="EMBL" id="MG701268">
    <property type="protein sequence ID" value="AVX27679.1"/>
    <property type="molecule type" value="mRNA"/>
</dbReference>
<dbReference type="AlphaFoldDB" id="A0A2R4N522"/>
<reference evidence="2" key="1">
    <citation type="submission" date="2017-12" db="EMBL/GenBank/DDBJ databases">
        <title>Proteomic analysis during desiccation recovery on Hymenophyllum caudiculatum, a desiccation tolerant filmy fern.</title>
        <authorList>
            <person name="Garces M."/>
            <person name="Traipi E."/>
            <person name="Huentecol T."/>
            <person name="Claverol S."/>
            <person name="Lukens L."/>
            <person name="Margreaves W."/>
            <person name="Bravo L."/>
        </authorList>
    </citation>
    <scope>NUCLEOTIDE SEQUENCE</scope>
</reference>
<feature type="compositionally biased region" description="Basic and acidic residues" evidence="1">
    <location>
        <begin position="136"/>
        <end position="188"/>
    </location>
</feature>
<protein>
    <recommendedName>
        <fullName evidence="3">Dehydrin</fullName>
    </recommendedName>
</protein>
<feature type="compositionally biased region" description="Basic and acidic residues" evidence="1">
    <location>
        <begin position="34"/>
        <end position="48"/>
    </location>
</feature>
<sequence>MAQNYRDEEGRKVDFTQEPSDPRLSDPDYTGEGFQDHKTLQERLHEPDYAPTGKRNSDYPFSGVGNPIDGTVGTTGEGKLASDAGQEVPGGEDRYAGWGRDDGKAEDVAGVKAPEQNMGVGAPVMEKFQESPYIQHDSKLDYDKRGYGGEGYEPKHVDEEPVAAHEQKNEPREMESEPVREGPKETMMEKLVPCHKTQTLEDDKHQQQYAEQSPKKAGFVEKIKGKLTGKNQHEGTSPHGEAGYGDLQPTSEPSPPKKGALEKIKGKLSPSP</sequence>
<accession>A0A2R4N522</accession>
<name>A0A2R4N522_9MONI</name>
<feature type="region of interest" description="Disordered" evidence="1">
    <location>
        <begin position="1"/>
        <end position="105"/>
    </location>
</feature>
<evidence type="ECO:0000256" key="1">
    <source>
        <dbReference type="SAM" id="MobiDB-lite"/>
    </source>
</evidence>
<feature type="compositionally biased region" description="Basic and acidic residues" evidence="1">
    <location>
        <begin position="1"/>
        <end position="26"/>
    </location>
</feature>
<organism evidence="2">
    <name type="scientific">Hymenophyllum caudiculatum</name>
    <dbReference type="NCBI Taxonomy" id="295381"/>
    <lineage>
        <taxon>Eukaryota</taxon>
        <taxon>Viridiplantae</taxon>
        <taxon>Streptophyta</taxon>
        <taxon>Embryophyta</taxon>
        <taxon>Tracheophyta</taxon>
        <taxon>Polypodiopsida</taxon>
        <taxon>Polypodiidae</taxon>
        <taxon>Hymenophyllales</taxon>
        <taxon>Hymenophyllaceae</taxon>
        <taxon>Hymenophylloideae</taxon>
        <taxon>Hymenophyllum</taxon>
    </lineage>
</organism>
<evidence type="ECO:0000313" key="2">
    <source>
        <dbReference type="EMBL" id="AVX27679.1"/>
    </source>
</evidence>
<evidence type="ECO:0008006" key="3">
    <source>
        <dbReference type="Google" id="ProtNLM"/>
    </source>
</evidence>
<feature type="region of interest" description="Disordered" evidence="1">
    <location>
        <begin position="130"/>
        <end position="272"/>
    </location>
</feature>
<proteinExistence type="evidence at transcript level"/>